<dbReference type="PROSITE" id="PS51029">
    <property type="entry name" value="MADF"/>
    <property type="match status" value="1"/>
</dbReference>
<feature type="domain" description="MADF" evidence="3">
    <location>
        <begin position="7"/>
        <end position="95"/>
    </location>
</feature>
<evidence type="ECO:0000259" key="3">
    <source>
        <dbReference type="PROSITE" id="PS51029"/>
    </source>
</evidence>
<reference evidence="5" key="2">
    <citation type="submission" date="2025-08" db="UniProtKB">
        <authorList>
            <consortium name="Ensembl"/>
        </authorList>
    </citation>
    <scope>IDENTIFICATION</scope>
</reference>
<dbReference type="Proteomes" id="UP000472267">
    <property type="component" value="Chromosome 4"/>
</dbReference>
<keyword evidence="1" id="KW-0539">Nucleus</keyword>
<evidence type="ECO:0000256" key="1">
    <source>
        <dbReference type="PROSITE-ProRule" id="PRU00371"/>
    </source>
</evidence>
<feature type="region of interest" description="Disordered" evidence="2">
    <location>
        <begin position="100"/>
        <end position="152"/>
    </location>
</feature>
<evidence type="ECO:0000313" key="5">
    <source>
        <dbReference type="Ensembl" id="ENSSFAP00005000122.1"/>
    </source>
</evidence>
<accession>A0A672F4F0</accession>
<dbReference type="InterPro" id="IPR006578">
    <property type="entry name" value="MADF-dom"/>
</dbReference>
<reference evidence="5" key="3">
    <citation type="submission" date="2025-09" db="UniProtKB">
        <authorList>
            <consortium name="Ensembl"/>
        </authorList>
    </citation>
    <scope>IDENTIFICATION</scope>
</reference>
<protein>
    <recommendedName>
        <fullName evidence="7">MADF domain-containing protein</fullName>
    </recommendedName>
</protein>
<dbReference type="OMA" id="CKRWKYS"/>
<evidence type="ECO:0000313" key="6">
    <source>
        <dbReference type="Proteomes" id="UP000472267"/>
    </source>
</evidence>
<dbReference type="InterPro" id="IPR039353">
    <property type="entry name" value="TF_Adf1"/>
</dbReference>
<dbReference type="GO" id="GO:0005634">
    <property type="term" value="C:nucleus"/>
    <property type="evidence" value="ECO:0007669"/>
    <property type="project" value="UniProtKB-SubCell"/>
</dbReference>
<dbReference type="AlphaFoldDB" id="A0A672F4F0"/>
<dbReference type="PANTHER" id="PTHR12243:SF48">
    <property type="entry name" value="MADF DOMAIN-CONTAINING PROTEIN"/>
    <property type="match status" value="1"/>
</dbReference>
<dbReference type="GO" id="GO:0005667">
    <property type="term" value="C:transcription regulator complex"/>
    <property type="evidence" value="ECO:0007669"/>
    <property type="project" value="TreeGrafter"/>
</dbReference>
<dbReference type="InterPro" id="IPR004210">
    <property type="entry name" value="BESS_motif"/>
</dbReference>
<keyword evidence="6" id="KW-1185">Reference proteome</keyword>
<evidence type="ECO:0000259" key="4">
    <source>
        <dbReference type="PROSITE" id="PS51031"/>
    </source>
</evidence>
<dbReference type="InParanoid" id="A0A672F4F0"/>
<organism evidence="5 6">
    <name type="scientific">Salarias fasciatus</name>
    <name type="common">Jewelled blenny</name>
    <name type="synonym">Blennius fasciatus</name>
    <dbReference type="NCBI Taxonomy" id="181472"/>
    <lineage>
        <taxon>Eukaryota</taxon>
        <taxon>Metazoa</taxon>
        <taxon>Chordata</taxon>
        <taxon>Craniata</taxon>
        <taxon>Vertebrata</taxon>
        <taxon>Euteleostomi</taxon>
        <taxon>Actinopterygii</taxon>
        <taxon>Neopterygii</taxon>
        <taxon>Teleostei</taxon>
        <taxon>Neoteleostei</taxon>
        <taxon>Acanthomorphata</taxon>
        <taxon>Ovalentaria</taxon>
        <taxon>Blenniimorphae</taxon>
        <taxon>Blenniiformes</taxon>
        <taxon>Blennioidei</taxon>
        <taxon>Blenniidae</taxon>
        <taxon>Salariinae</taxon>
        <taxon>Salarias</taxon>
    </lineage>
</organism>
<dbReference type="Pfam" id="PF10545">
    <property type="entry name" value="MADF_DNA_bdg"/>
    <property type="match status" value="1"/>
</dbReference>
<evidence type="ECO:0008006" key="7">
    <source>
        <dbReference type="Google" id="ProtNLM"/>
    </source>
</evidence>
<dbReference type="GO" id="GO:0006357">
    <property type="term" value="P:regulation of transcription by RNA polymerase II"/>
    <property type="evidence" value="ECO:0007669"/>
    <property type="project" value="TreeGrafter"/>
</dbReference>
<dbReference type="PANTHER" id="PTHR12243">
    <property type="entry name" value="MADF DOMAIN TRANSCRIPTION FACTOR"/>
    <property type="match status" value="1"/>
</dbReference>
<reference evidence="5" key="1">
    <citation type="submission" date="2019-06" db="EMBL/GenBank/DDBJ databases">
        <authorList>
            <consortium name="Wellcome Sanger Institute Data Sharing"/>
        </authorList>
    </citation>
    <scope>NUCLEOTIDE SEQUENCE [LARGE SCALE GENOMIC DNA]</scope>
</reference>
<dbReference type="GO" id="GO:0003677">
    <property type="term" value="F:DNA binding"/>
    <property type="evidence" value="ECO:0007669"/>
    <property type="project" value="InterPro"/>
</dbReference>
<dbReference type="Pfam" id="PF02944">
    <property type="entry name" value="BESS"/>
    <property type="match status" value="1"/>
</dbReference>
<proteinExistence type="predicted"/>
<feature type="domain" description="BESS" evidence="4">
    <location>
        <begin position="181"/>
        <end position="220"/>
    </location>
</feature>
<comment type="subcellular location">
    <subcellularLocation>
        <location evidence="1">Nucleus</location>
    </subcellularLocation>
</comment>
<dbReference type="PROSITE" id="PS51031">
    <property type="entry name" value="BESS"/>
    <property type="match status" value="1"/>
</dbReference>
<feature type="compositionally biased region" description="Basic and acidic residues" evidence="2">
    <location>
        <begin position="139"/>
        <end position="152"/>
    </location>
</feature>
<sequence length="228" mass="26002">MSAPPERLIFAVSAHPELYDVTCPFYSIRTKKERAWMSISQNVGMPMERCKSKWKNLRDTYTRERKKVSRCGAAARTAKRWKYLGILSFLDPFIVPRDASGSTEQEVEEDWASKSRESDEEGETAGPSQTGLTQIVLEDASKKRVREDEDSRNREIQDLLLETLRALQDQSACSPAPTPPRSEDQLFLDSIAPSLERLDPQVKARVKFEIHKIIYEASTVVRNLEPAE</sequence>
<evidence type="ECO:0000256" key="2">
    <source>
        <dbReference type="SAM" id="MobiDB-lite"/>
    </source>
</evidence>
<name>A0A672F4F0_SALFA</name>
<dbReference type="Ensembl" id="ENSSFAT00005000129.1">
    <property type="protein sequence ID" value="ENSSFAP00005000122.1"/>
    <property type="gene ID" value="ENSSFAG00005000119.1"/>
</dbReference>
<dbReference type="SMART" id="SM00595">
    <property type="entry name" value="MADF"/>
    <property type="match status" value="1"/>
</dbReference>